<accession>A0A1A5JXI6</accession>
<protein>
    <recommendedName>
        <fullName evidence="4">Transmembrane protein</fullName>
    </recommendedName>
</protein>
<keyword evidence="1" id="KW-0472">Membrane</keyword>
<evidence type="ECO:0000313" key="3">
    <source>
        <dbReference type="Proteomes" id="UP000093748"/>
    </source>
</evidence>
<gene>
    <name evidence="2" type="ORF">BAE39_02335</name>
</gene>
<keyword evidence="1" id="KW-1133">Transmembrane helix</keyword>
<dbReference type="GeneID" id="66680649"/>
<name>A0A1A5JXI6_RHILI</name>
<evidence type="ECO:0008006" key="4">
    <source>
        <dbReference type="Google" id="ProtNLM"/>
    </source>
</evidence>
<proteinExistence type="predicted"/>
<feature type="transmembrane region" description="Helical" evidence="1">
    <location>
        <begin position="110"/>
        <end position="131"/>
    </location>
</feature>
<dbReference type="RefSeq" id="WP_032933963.1">
    <property type="nucleotide sequence ID" value="NZ_LZTH01000023.1"/>
</dbReference>
<feature type="transmembrane region" description="Helical" evidence="1">
    <location>
        <begin position="83"/>
        <end position="104"/>
    </location>
</feature>
<keyword evidence="1" id="KW-0812">Transmembrane</keyword>
<sequence>MKTKIHAAAGVVALITVSAFWLSTATAELLGDTAAIATVKNCVLAGMAVLIPAMIIAGASGFSLGKGWKSPVVARKKWRMRIIAANGLLVLVPSAFLLSSFAAAGRFDNFFMIVQTIELVAGATNIALLSLNMRDGLSLRRKPLRLTAPAR</sequence>
<dbReference type="PATRIC" id="fig|266835.9.peg.4072"/>
<dbReference type="OrthoDB" id="5195601at2"/>
<reference evidence="3" key="1">
    <citation type="submission" date="2016-06" db="EMBL/GenBank/DDBJ databases">
        <title>NZP2037 Pacbio-Illumina hybrid assembly.</title>
        <authorList>
            <person name="Ramsay J.P."/>
        </authorList>
    </citation>
    <scope>NUCLEOTIDE SEQUENCE [LARGE SCALE GENOMIC DNA]</scope>
    <source>
        <strain evidence="3">R7ANS::ICEMlSym2042</strain>
    </source>
</reference>
<evidence type="ECO:0000313" key="2">
    <source>
        <dbReference type="EMBL" id="OBP83911.1"/>
    </source>
</evidence>
<organism evidence="2 3">
    <name type="scientific">Rhizobium loti</name>
    <name type="common">Mesorhizobium loti</name>
    <dbReference type="NCBI Taxonomy" id="381"/>
    <lineage>
        <taxon>Bacteria</taxon>
        <taxon>Pseudomonadati</taxon>
        <taxon>Pseudomonadota</taxon>
        <taxon>Alphaproteobacteria</taxon>
        <taxon>Hyphomicrobiales</taxon>
        <taxon>Phyllobacteriaceae</taxon>
        <taxon>Mesorhizobium</taxon>
    </lineage>
</organism>
<comment type="caution">
    <text evidence="2">The sequence shown here is derived from an EMBL/GenBank/DDBJ whole genome shotgun (WGS) entry which is preliminary data.</text>
</comment>
<dbReference type="AlphaFoldDB" id="A0A1A5JXI6"/>
<dbReference type="EMBL" id="LZTJ01000001">
    <property type="protein sequence ID" value="OBP83911.1"/>
    <property type="molecule type" value="Genomic_DNA"/>
</dbReference>
<dbReference type="Proteomes" id="UP000093748">
    <property type="component" value="Unassembled WGS sequence"/>
</dbReference>
<feature type="transmembrane region" description="Helical" evidence="1">
    <location>
        <begin position="43"/>
        <end position="62"/>
    </location>
</feature>
<evidence type="ECO:0000256" key="1">
    <source>
        <dbReference type="SAM" id="Phobius"/>
    </source>
</evidence>